<keyword evidence="1" id="KW-0472">Membrane</keyword>
<feature type="transmembrane region" description="Helical" evidence="1">
    <location>
        <begin position="116"/>
        <end position="137"/>
    </location>
</feature>
<keyword evidence="1" id="KW-0812">Transmembrane</keyword>
<sequence>MPDERSPLLGGLHIPTILGGNKPASRYQYLDNLRAVLVILLIFQHAVMETTQGAASHVGLHSWDGLPLALFVQVNKYFLWPTFFFVAGYSSYLGFEKRNADYKFMIARLLKLGLPALLWTKGGIRFAVISLLQYYGLKDVFPTPWAGGLQARLAGPVPFICGLLVLDGVYFIWRLIGNVFRVIEQSRVVGRVAASKFALYSTIAVSAAIHVGCTIISIFFVHRMYPEVFYNSFQYDIGEAPSHPVGFIIAYFAGINFRYIKKAISIDHPLSALFGTQFAAYASLGIAQHFSSLLWENIKLRDFSDTSRRDEFIGRGFNFHTLFYVAWSTFVIFALPVTLVIAFSKLSFTRKDWGEWTRNTYVQTYIHMIPVLIGVHYIGTGGGFGQFFGEGIMKSVLVGCTAIANSWIVGHAIPVAFQWLQTVAR</sequence>
<feature type="transmembrane region" description="Helical" evidence="1">
    <location>
        <begin position="322"/>
        <end position="343"/>
    </location>
</feature>
<keyword evidence="1" id="KW-1133">Transmembrane helix</keyword>
<feature type="transmembrane region" description="Helical" evidence="1">
    <location>
        <begin position="157"/>
        <end position="176"/>
    </location>
</feature>
<evidence type="ECO:0000313" key="2">
    <source>
        <dbReference type="EMBL" id="KAF4623028.1"/>
    </source>
</evidence>
<evidence type="ECO:0008006" key="4">
    <source>
        <dbReference type="Google" id="ProtNLM"/>
    </source>
</evidence>
<feature type="transmembrane region" description="Helical" evidence="1">
    <location>
        <begin position="272"/>
        <end position="295"/>
    </location>
</feature>
<evidence type="ECO:0000313" key="3">
    <source>
        <dbReference type="Proteomes" id="UP000521872"/>
    </source>
</evidence>
<dbReference type="Proteomes" id="UP000521872">
    <property type="component" value="Unassembled WGS sequence"/>
</dbReference>
<keyword evidence="3" id="KW-1185">Reference proteome</keyword>
<feature type="transmembrane region" description="Helical" evidence="1">
    <location>
        <begin position="77"/>
        <end position="95"/>
    </location>
</feature>
<feature type="transmembrane region" description="Helical" evidence="1">
    <location>
        <begin position="197"/>
        <end position="221"/>
    </location>
</feature>
<organism evidence="2 3">
    <name type="scientific">Agrocybe pediades</name>
    <dbReference type="NCBI Taxonomy" id="84607"/>
    <lineage>
        <taxon>Eukaryota</taxon>
        <taxon>Fungi</taxon>
        <taxon>Dikarya</taxon>
        <taxon>Basidiomycota</taxon>
        <taxon>Agaricomycotina</taxon>
        <taxon>Agaricomycetes</taxon>
        <taxon>Agaricomycetidae</taxon>
        <taxon>Agaricales</taxon>
        <taxon>Agaricineae</taxon>
        <taxon>Strophariaceae</taxon>
        <taxon>Agrocybe</taxon>
    </lineage>
</organism>
<dbReference type="AlphaFoldDB" id="A0A8H4R605"/>
<dbReference type="EMBL" id="JAACJL010000001">
    <property type="protein sequence ID" value="KAF4623028.1"/>
    <property type="molecule type" value="Genomic_DNA"/>
</dbReference>
<feature type="transmembrane region" description="Helical" evidence="1">
    <location>
        <begin position="241"/>
        <end position="260"/>
    </location>
</feature>
<name>A0A8H4R605_9AGAR</name>
<protein>
    <recommendedName>
        <fullName evidence="4">Acyltransferase 3 domain-containing protein</fullName>
    </recommendedName>
</protein>
<evidence type="ECO:0000256" key="1">
    <source>
        <dbReference type="SAM" id="Phobius"/>
    </source>
</evidence>
<feature type="transmembrane region" description="Helical" evidence="1">
    <location>
        <begin position="396"/>
        <end position="420"/>
    </location>
</feature>
<comment type="caution">
    <text evidence="2">The sequence shown here is derived from an EMBL/GenBank/DDBJ whole genome shotgun (WGS) entry which is preliminary data.</text>
</comment>
<reference evidence="2 3" key="1">
    <citation type="submission" date="2019-12" db="EMBL/GenBank/DDBJ databases">
        <authorList>
            <person name="Floudas D."/>
            <person name="Bentzer J."/>
            <person name="Ahren D."/>
            <person name="Johansson T."/>
            <person name="Persson P."/>
            <person name="Tunlid A."/>
        </authorList>
    </citation>
    <scope>NUCLEOTIDE SEQUENCE [LARGE SCALE GENOMIC DNA]</scope>
    <source>
        <strain evidence="2 3">CBS 102.39</strain>
    </source>
</reference>
<proteinExistence type="predicted"/>
<gene>
    <name evidence="2" type="ORF">D9613_002374</name>
</gene>
<feature type="transmembrane region" description="Helical" evidence="1">
    <location>
        <begin position="364"/>
        <end position="384"/>
    </location>
</feature>
<accession>A0A8H4R605</accession>